<feature type="compositionally biased region" description="Polar residues" evidence="1">
    <location>
        <begin position="39"/>
        <end position="49"/>
    </location>
</feature>
<dbReference type="Proteomes" id="UP000287651">
    <property type="component" value="Unassembled WGS sequence"/>
</dbReference>
<evidence type="ECO:0000313" key="3">
    <source>
        <dbReference type="Proteomes" id="UP000287651"/>
    </source>
</evidence>
<dbReference type="EMBL" id="AMZH03010339">
    <property type="protein sequence ID" value="RRT54930.1"/>
    <property type="molecule type" value="Genomic_DNA"/>
</dbReference>
<proteinExistence type="predicted"/>
<protein>
    <submittedName>
        <fullName evidence="2">Uncharacterized protein</fullName>
    </submittedName>
</protein>
<feature type="compositionally biased region" description="Basic and acidic residues" evidence="1">
    <location>
        <begin position="86"/>
        <end position="99"/>
    </location>
</feature>
<organism evidence="2 3">
    <name type="scientific">Ensete ventricosum</name>
    <name type="common">Abyssinian banana</name>
    <name type="synonym">Musa ensete</name>
    <dbReference type="NCBI Taxonomy" id="4639"/>
    <lineage>
        <taxon>Eukaryota</taxon>
        <taxon>Viridiplantae</taxon>
        <taxon>Streptophyta</taxon>
        <taxon>Embryophyta</taxon>
        <taxon>Tracheophyta</taxon>
        <taxon>Spermatophyta</taxon>
        <taxon>Magnoliopsida</taxon>
        <taxon>Liliopsida</taxon>
        <taxon>Zingiberales</taxon>
        <taxon>Musaceae</taxon>
        <taxon>Ensete</taxon>
    </lineage>
</organism>
<comment type="caution">
    <text evidence="2">The sequence shown here is derived from an EMBL/GenBank/DDBJ whole genome shotgun (WGS) entry which is preliminary data.</text>
</comment>
<accession>A0A426YT65</accession>
<name>A0A426YT65_ENSVE</name>
<reference evidence="2 3" key="1">
    <citation type="journal article" date="2014" name="Agronomy (Basel)">
        <title>A Draft Genome Sequence for Ensete ventricosum, the Drought-Tolerant Tree Against Hunger.</title>
        <authorList>
            <person name="Harrison J."/>
            <person name="Moore K.A."/>
            <person name="Paszkiewicz K."/>
            <person name="Jones T."/>
            <person name="Grant M."/>
            <person name="Ambacheew D."/>
            <person name="Muzemil S."/>
            <person name="Studholme D.J."/>
        </authorList>
    </citation>
    <scope>NUCLEOTIDE SEQUENCE [LARGE SCALE GENOMIC DNA]</scope>
</reference>
<feature type="region of interest" description="Disordered" evidence="1">
    <location>
        <begin position="21"/>
        <end position="51"/>
    </location>
</feature>
<feature type="region of interest" description="Disordered" evidence="1">
    <location>
        <begin position="78"/>
        <end position="112"/>
    </location>
</feature>
<feature type="compositionally biased region" description="Basic residues" evidence="1">
    <location>
        <begin position="100"/>
        <end position="112"/>
    </location>
</feature>
<feature type="compositionally biased region" description="Basic and acidic residues" evidence="1">
    <location>
        <begin position="29"/>
        <end position="38"/>
    </location>
</feature>
<gene>
    <name evidence="2" type="ORF">B296_00034666</name>
</gene>
<evidence type="ECO:0000256" key="1">
    <source>
        <dbReference type="SAM" id="MobiDB-lite"/>
    </source>
</evidence>
<dbReference type="AlphaFoldDB" id="A0A426YT65"/>
<sequence length="146" mass="16258">MEALVPEAKTSWEGLSALTLAPQQLPIREQPKRDDSHRLQSTVGSSSWQPPKARLLRGRICEARTTGSGKEAAFCCEAPNESQDSAAKRSELESNDERRGRIKRREKRKKERVRVKGASFCAFGVPCNFLLRSSRRLTSESGIGDS</sequence>
<evidence type="ECO:0000313" key="2">
    <source>
        <dbReference type="EMBL" id="RRT54930.1"/>
    </source>
</evidence>